<evidence type="ECO:0000313" key="4">
    <source>
        <dbReference type="EMBL" id="KAH1122396.1"/>
    </source>
</evidence>
<dbReference type="PANTHER" id="PTHR24123">
    <property type="entry name" value="ANKYRIN REPEAT-CONTAINING"/>
    <property type="match status" value="1"/>
</dbReference>
<proteinExistence type="predicted"/>
<keyword evidence="1" id="KW-0677">Repeat</keyword>
<sequence length="380" mass="41854">MRNHPAVSEPGQWSMFLGFLNGISNFFKTDDQAGIKSDLKVRVGAWSWDIDTGEETRVDTGLAEVYSIIWCTVEYFEVSAGCDIDSRTAFGDSVLMICARCKHGDCLKVLASTRADIGLVNSAGQSASSIAGLTRWNHGFQQAVQDVILAGKTPQSSSPSVFSPLMFTARGNEIETLKKLLERADVDLYEQDDDGNSALMIAASGGRLEAFELLLCAGANIKLSYKYGDTSISLLELNQKGDVFDRLMLEYAHEDANGPTGFYALHLVDGSQVKKHTRGGKGSPHSNVPRMMETRGIPRWGKSSRRNVICKAAEVGPGEKFRWNRRRKFDVEESGMFHVVTTENNEVHFVCDGGIQMAELWVRGILLVTSEAIFGKPKRV</sequence>
<gene>
    <name evidence="4" type="ORF">J1N35_005556</name>
</gene>
<dbReference type="PROSITE" id="PS50088">
    <property type="entry name" value="ANK_REPEAT"/>
    <property type="match status" value="1"/>
</dbReference>
<evidence type="ECO:0000256" key="1">
    <source>
        <dbReference type="ARBA" id="ARBA00022737"/>
    </source>
</evidence>
<dbReference type="InterPro" id="IPR002110">
    <property type="entry name" value="Ankyrin_rpt"/>
</dbReference>
<accession>A0A9D3WE09</accession>
<dbReference type="AlphaFoldDB" id="A0A9D3WE09"/>
<dbReference type="EMBL" id="JAIQCV010000002">
    <property type="protein sequence ID" value="KAH1122396.1"/>
    <property type="molecule type" value="Genomic_DNA"/>
</dbReference>
<protein>
    <recommendedName>
        <fullName evidence="6">Ankyrin repeat family protein</fullName>
    </recommendedName>
</protein>
<keyword evidence="5" id="KW-1185">Reference proteome</keyword>
<organism evidence="4 5">
    <name type="scientific">Gossypium stocksii</name>
    <dbReference type="NCBI Taxonomy" id="47602"/>
    <lineage>
        <taxon>Eukaryota</taxon>
        <taxon>Viridiplantae</taxon>
        <taxon>Streptophyta</taxon>
        <taxon>Embryophyta</taxon>
        <taxon>Tracheophyta</taxon>
        <taxon>Spermatophyta</taxon>
        <taxon>Magnoliopsida</taxon>
        <taxon>eudicotyledons</taxon>
        <taxon>Gunneridae</taxon>
        <taxon>Pentapetalae</taxon>
        <taxon>rosids</taxon>
        <taxon>malvids</taxon>
        <taxon>Malvales</taxon>
        <taxon>Malvaceae</taxon>
        <taxon>Malvoideae</taxon>
        <taxon>Gossypium</taxon>
    </lineage>
</organism>
<dbReference type="Gene3D" id="1.25.40.20">
    <property type="entry name" value="Ankyrin repeat-containing domain"/>
    <property type="match status" value="2"/>
</dbReference>
<dbReference type="PROSITE" id="PS50297">
    <property type="entry name" value="ANK_REP_REGION"/>
    <property type="match status" value="1"/>
</dbReference>
<dbReference type="Proteomes" id="UP000828251">
    <property type="component" value="Unassembled WGS sequence"/>
</dbReference>
<feature type="repeat" description="ANK" evidence="3">
    <location>
        <begin position="194"/>
        <end position="226"/>
    </location>
</feature>
<dbReference type="InterPro" id="IPR036770">
    <property type="entry name" value="Ankyrin_rpt-contain_sf"/>
</dbReference>
<dbReference type="OrthoDB" id="194358at2759"/>
<name>A0A9D3WE09_9ROSI</name>
<keyword evidence="2 3" id="KW-0040">ANK repeat</keyword>
<evidence type="ECO:0008006" key="6">
    <source>
        <dbReference type="Google" id="ProtNLM"/>
    </source>
</evidence>
<comment type="caution">
    <text evidence="4">The sequence shown here is derived from an EMBL/GenBank/DDBJ whole genome shotgun (WGS) entry which is preliminary data.</text>
</comment>
<dbReference type="InterPro" id="IPR051165">
    <property type="entry name" value="Multifunctional_ANK_Repeat"/>
</dbReference>
<reference evidence="4 5" key="1">
    <citation type="journal article" date="2021" name="Plant Biotechnol. J.">
        <title>Multi-omics assisted identification of the key and species-specific regulatory components of drought-tolerant mechanisms in Gossypium stocksii.</title>
        <authorList>
            <person name="Yu D."/>
            <person name="Ke L."/>
            <person name="Zhang D."/>
            <person name="Wu Y."/>
            <person name="Sun Y."/>
            <person name="Mei J."/>
            <person name="Sun J."/>
            <person name="Sun Y."/>
        </authorList>
    </citation>
    <scope>NUCLEOTIDE SEQUENCE [LARGE SCALE GENOMIC DNA]</scope>
    <source>
        <strain evidence="5">cv. E1</strain>
        <tissue evidence="4">Leaf</tissue>
    </source>
</reference>
<dbReference type="Pfam" id="PF12796">
    <property type="entry name" value="Ank_2"/>
    <property type="match status" value="1"/>
</dbReference>
<evidence type="ECO:0000256" key="2">
    <source>
        <dbReference type="ARBA" id="ARBA00023043"/>
    </source>
</evidence>
<evidence type="ECO:0000256" key="3">
    <source>
        <dbReference type="PROSITE-ProRule" id="PRU00023"/>
    </source>
</evidence>
<dbReference type="SUPFAM" id="SSF48403">
    <property type="entry name" value="Ankyrin repeat"/>
    <property type="match status" value="1"/>
</dbReference>
<dbReference type="SMART" id="SM00248">
    <property type="entry name" value="ANK"/>
    <property type="match status" value="3"/>
</dbReference>
<dbReference type="PANTHER" id="PTHR24123:SF95">
    <property type="entry name" value="ANKYRIN-2-LIKE"/>
    <property type="match status" value="1"/>
</dbReference>
<evidence type="ECO:0000313" key="5">
    <source>
        <dbReference type="Proteomes" id="UP000828251"/>
    </source>
</evidence>